<organism evidence="2 3">
    <name type="scientific">Aquimarina celericrescens</name>
    <dbReference type="NCBI Taxonomy" id="1964542"/>
    <lineage>
        <taxon>Bacteria</taxon>
        <taxon>Pseudomonadati</taxon>
        <taxon>Bacteroidota</taxon>
        <taxon>Flavobacteriia</taxon>
        <taxon>Flavobacteriales</taxon>
        <taxon>Flavobacteriaceae</taxon>
        <taxon>Aquimarina</taxon>
    </lineage>
</organism>
<sequence>MKRGKNLIFSLIITLVGLILAIAIFIRIRYCDDQEYPDVTSVPQYELKV</sequence>
<reference evidence="3" key="1">
    <citation type="journal article" date="2019" name="Int. J. Syst. Evol. Microbiol.">
        <title>The Global Catalogue of Microorganisms (GCM) 10K type strain sequencing project: providing services to taxonomists for standard genome sequencing and annotation.</title>
        <authorList>
            <consortium name="The Broad Institute Genomics Platform"/>
            <consortium name="The Broad Institute Genome Sequencing Center for Infectious Disease"/>
            <person name="Wu L."/>
            <person name="Ma J."/>
        </authorList>
    </citation>
    <scope>NUCLEOTIDE SEQUENCE [LARGE SCALE GENOMIC DNA]</scope>
    <source>
        <strain evidence="3">DT92</strain>
    </source>
</reference>
<dbReference type="Proteomes" id="UP001597344">
    <property type="component" value="Unassembled WGS sequence"/>
</dbReference>
<protein>
    <submittedName>
        <fullName evidence="2">Uncharacterized protein</fullName>
    </submittedName>
</protein>
<dbReference type="RefSeq" id="WP_378319166.1">
    <property type="nucleotide sequence ID" value="NZ_JBHUHY010000003.1"/>
</dbReference>
<feature type="transmembrane region" description="Helical" evidence="1">
    <location>
        <begin position="7"/>
        <end position="28"/>
    </location>
</feature>
<evidence type="ECO:0000256" key="1">
    <source>
        <dbReference type="SAM" id="Phobius"/>
    </source>
</evidence>
<accession>A0ABW5AWH9</accession>
<keyword evidence="1" id="KW-1133">Transmembrane helix</keyword>
<evidence type="ECO:0000313" key="3">
    <source>
        <dbReference type="Proteomes" id="UP001597344"/>
    </source>
</evidence>
<comment type="caution">
    <text evidence="2">The sequence shown here is derived from an EMBL/GenBank/DDBJ whole genome shotgun (WGS) entry which is preliminary data.</text>
</comment>
<dbReference type="EMBL" id="JBHUHY010000003">
    <property type="protein sequence ID" value="MFD2186186.1"/>
    <property type="molecule type" value="Genomic_DNA"/>
</dbReference>
<keyword evidence="3" id="KW-1185">Reference proteome</keyword>
<proteinExistence type="predicted"/>
<gene>
    <name evidence="2" type="ORF">ACFSJT_05240</name>
</gene>
<evidence type="ECO:0000313" key="2">
    <source>
        <dbReference type="EMBL" id="MFD2186186.1"/>
    </source>
</evidence>
<keyword evidence="1" id="KW-0472">Membrane</keyword>
<keyword evidence="1" id="KW-0812">Transmembrane</keyword>
<name>A0ABW5AWH9_9FLAO</name>